<keyword evidence="4" id="KW-1185">Reference proteome</keyword>
<name>A0A852YZQ4_9ACTN</name>
<evidence type="ECO:0000259" key="2">
    <source>
        <dbReference type="Pfam" id="PF12323"/>
    </source>
</evidence>
<reference evidence="3 4" key="1">
    <citation type="submission" date="2020-07" db="EMBL/GenBank/DDBJ databases">
        <title>Genomic Encyclopedia of Type Strains, Phase III (KMG-III): the genomes of soil and plant-associated and newly described type strains.</title>
        <authorList>
            <person name="Whitman W."/>
        </authorList>
    </citation>
    <scope>NUCLEOTIDE SEQUENCE [LARGE SCALE GENOMIC DNA]</scope>
    <source>
        <strain evidence="3 4">CECT 8576</strain>
    </source>
</reference>
<comment type="caution">
    <text evidence="3">The sequence shown here is derived from an EMBL/GenBank/DDBJ whole genome shotgun (WGS) entry which is preliminary data.</text>
</comment>
<feature type="compositionally biased region" description="Polar residues" evidence="1">
    <location>
        <begin position="76"/>
        <end position="85"/>
    </location>
</feature>
<proteinExistence type="predicted"/>
<evidence type="ECO:0000313" key="4">
    <source>
        <dbReference type="Proteomes" id="UP000548304"/>
    </source>
</evidence>
<protein>
    <recommendedName>
        <fullName evidence="2">Transposase putative helix-turn-helix domain-containing protein</fullName>
    </recommendedName>
</protein>
<organism evidence="3 4">
    <name type="scientific">Actinopolyspora biskrensis</name>
    <dbReference type="NCBI Taxonomy" id="1470178"/>
    <lineage>
        <taxon>Bacteria</taxon>
        <taxon>Bacillati</taxon>
        <taxon>Actinomycetota</taxon>
        <taxon>Actinomycetes</taxon>
        <taxon>Actinopolysporales</taxon>
        <taxon>Actinopolysporaceae</taxon>
        <taxon>Actinopolyspora</taxon>
    </lineage>
</organism>
<dbReference type="Proteomes" id="UP000548304">
    <property type="component" value="Unassembled WGS sequence"/>
</dbReference>
<evidence type="ECO:0000256" key="1">
    <source>
        <dbReference type="SAM" id="MobiDB-lite"/>
    </source>
</evidence>
<dbReference type="Pfam" id="PF12323">
    <property type="entry name" value="HTH_OrfB_IS605"/>
    <property type="match status" value="1"/>
</dbReference>
<sequence>MSGHESMRYTYRLRVSNTACRALSAGWGRCRWVWNECVAAAQRAYRDGEKVGPAALDKMLTRARRVTPWLREGGSVPQQRSSRASAISGGLKLRHGKTSGTGRRDIAVPECPSSRRTTRRRR</sequence>
<dbReference type="InterPro" id="IPR021027">
    <property type="entry name" value="Transposase_put_HTH"/>
</dbReference>
<dbReference type="EMBL" id="JACBYW010000005">
    <property type="protein sequence ID" value="NYH79658.1"/>
    <property type="molecule type" value="Genomic_DNA"/>
</dbReference>
<evidence type="ECO:0000313" key="3">
    <source>
        <dbReference type="EMBL" id="NYH79658.1"/>
    </source>
</evidence>
<accession>A0A852YZQ4</accession>
<feature type="domain" description="Transposase putative helix-turn-helix" evidence="2">
    <location>
        <begin position="8"/>
        <end position="50"/>
    </location>
</feature>
<gene>
    <name evidence="3" type="ORF">FHR84_002996</name>
</gene>
<feature type="region of interest" description="Disordered" evidence="1">
    <location>
        <begin position="70"/>
        <end position="122"/>
    </location>
</feature>
<dbReference type="AlphaFoldDB" id="A0A852YZQ4"/>